<name>A0ABQ5HMH8_9ASTR</name>
<feature type="region of interest" description="Disordered" evidence="1">
    <location>
        <begin position="124"/>
        <end position="143"/>
    </location>
</feature>
<reference evidence="2" key="1">
    <citation type="journal article" date="2022" name="Int. J. Mol. Sci.">
        <title>Draft Genome of Tanacetum Coccineum: Genomic Comparison of Closely Related Tanacetum-Family Plants.</title>
        <authorList>
            <person name="Yamashiro T."/>
            <person name="Shiraishi A."/>
            <person name="Nakayama K."/>
            <person name="Satake H."/>
        </authorList>
    </citation>
    <scope>NUCLEOTIDE SEQUENCE</scope>
</reference>
<feature type="region of interest" description="Disordered" evidence="1">
    <location>
        <begin position="1"/>
        <end position="48"/>
    </location>
</feature>
<evidence type="ECO:0000313" key="2">
    <source>
        <dbReference type="EMBL" id="GJT88440.1"/>
    </source>
</evidence>
<dbReference type="Proteomes" id="UP001151760">
    <property type="component" value="Unassembled WGS sequence"/>
</dbReference>
<organism evidence="2 3">
    <name type="scientific">Tanacetum coccineum</name>
    <dbReference type="NCBI Taxonomy" id="301880"/>
    <lineage>
        <taxon>Eukaryota</taxon>
        <taxon>Viridiplantae</taxon>
        <taxon>Streptophyta</taxon>
        <taxon>Embryophyta</taxon>
        <taxon>Tracheophyta</taxon>
        <taxon>Spermatophyta</taxon>
        <taxon>Magnoliopsida</taxon>
        <taxon>eudicotyledons</taxon>
        <taxon>Gunneridae</taxon>
        <taxon>Pentapetalae</taxon>
        <taxon>asterids</taxon>
        <taxon>campanulids</taxon>
        <taxon>Asterales</taxon>
        <taxon>Asteraceae</taxon>
        <taxon>Asteroideae</taxon>
        <taxon>Anthemideae</taxon>
        <taxon>Anthemidinae</taxon>
        <taxon>Tanacetum</taxon>
    </lineage>
</organism>
<keyword evidence="3" id="KW-1185">Reference proteome</keyword>
<protein>
    <submittedName>
        <fullName evidence="2">Uncharacterized protein</fullName>
    </submittedName>
</protein>
<dbReference type="EMBL" id="BQNB010019731">
    <property type="protein sequence ID" value="GJT88440.1"/>
    <property type="molecule type" value="Genomic_DNA"/>
</dbReference>
<reference evidence="2" key="2">
    <citation type="submission" date="2022-01" db="EMBL/GenBank/DDBJ databases">
        <authorList>
            <person name="Yamashiro T."/>
            <person name="Shiraishi A."/>
            <person name="Satake H."/>
            <person name="Nakayama K."/>
        </authorList>
    </citation>
    <scope>NUCLEOTIDE SEQUENCE</scope>
</reference>
<evidence type="ECO:0000313" key="3">
    <source>
        <dbReference type="Proteomes" id="UP001151760"/>
    </source>
</evidence>
<comment type="caution">
    <text evidence="2">The sequence shown here is derived from an EMBL/GenBank/DDBJ whole genome shotgun (WGS) entry which is preliminary data.</text>
</comment>
<feature type="compositionally biased region" description="Basic and acidic residues" evidence="1">
    <location>
        <begin position="7"/>
        <end position="26"/>
    </location>
</feature>
<feature type="compositionally biased region" description="Basic and acidic residues" evidence="1">
    <location>
        <begin position="124"/>
        <end position="137"/>
    </location>
</feature>
<accession>A0ABQ5HMH8</accession>
<sequence length="228" mass="25122">MNEGNGDGDKRGSTAKDQNLLDKVNKESATQGNPKVDLDQPSSSHPSTYAKVANLDREKAKVNFWSLEYGVGTVEADLFIPMASVQEGHGSFARALIWLDFKCWLKDILVIAIPKLDGPGYKTETIHPKAGKQKDVQDDGSQSVKQKTSKCGNCSPFVQIFAQGIRTSLVDPSLEIDQYAVSGDVGYGAFGDFLEHRYTVSSLIDTAYRMSESVIFRCLRLSSRMRAF</sequence>
<proteinExistence type="predicted"/>
<gene>
    <name evidence="2" type="ORF">Tco_1070157</name>
</gene>
<evidence type="ECO:0000256" key="1">
    <source>
        <dbReference type="SAM" id="MobiDB-lite"/>
    </source>
</evidence>